<dbReference type="RefSeq" id="WP_164465833.1">
    <property type="nucleotide sequence ID" value="NZ_BOMX01000065.1"/>
</dbReference>
<keyword evidence="2" id="KW-1185">Reference proteome</keyword>
<accession>A0A561VGN6</accession>
<dbReference type="EMBL" id="VIWY01000007">
    <property type="protein sequence ID" value="TWG10773.1"/>
    <property type="molecule type" value="Genomic_DNA"/>
</dbReference>
<name>A0A561VGN6_ACTTI</name>
<proteinExistence type="predicted"/>
<comment type="caution">
    <text evidence="1">The sequence shown here is derived from an EMBL/GenBank/DDBJ whole genome shotgun (WGS) entry which is preliminary data.</text>
</comment>
<reference evidence="1 2" key="1">
    <citation type="submission" date="2019-06" db="EMBL/GenBank/DDBJ databases">
        <title>Sequencing the genomes of 1000 actinobacteria strains.</title>
        <authorList>
            <person name="Klenk H.-P."/>
        </authorList>
    </citation>
    <scope>NUCLEOTIDE SEQUENCE [LARGE SCALE GENOMIC DNA]</scope>
    <source>
        <strain evidence="1 2">DSM 43866</strain>
    </source>
</reference>
<protein>
    <submittedName>
        <fullName evidence="1">Uncharacterized protein</fullName>
    </submittedName>
</protein>
<gene>
    <name evidence="1" type="ORF">FHX34_107269</name>
</gene>
<sequence>MQWMEVVSILGGRPGAPAKMITKWVMAQVMDLLIMPCVVMFAESSPVGNSSGVQ</sequence>
<evidence type="ECO:0000313" key="1">
    <source>
        <dbReference type="EMBL" id="TWG10773.1"/>
    </source>
</evidence>
<dbReference type="Proteomes" id="UP000320239">
    <property type="component" value="Unassembled WGS sequence"/>
</dbReference>
<evidence type="ECO:0000313" key="2">
    <source>
        <dbReference type="Proteomes" id="UP000320239"/>
    </source>
</evidence>
<dbReference type="AlphaFoldDB" id="A0A561VGN6"/>
<organism evidence="1 2">
    <name type="scientific">Actinoplanes teichomyceticus</name>
    <dbReference type="NCBI Taxonomy" id="1867"/>
    <lineage>
        <taxon>Bacteria</taxon>
        <taxon>Bacillati</taxon>
        <taxon>Actinomycetota</taxon>
        <taxon>Actinomycetes</taxon>
        <taxon>Micromonosporales</taxon>
        <taxon>Micromonosporaceae</taxon>
        <taxon>Actinoplanes</taxon>
    </lineage>
</organism>